<sequence>MSIDDEPRKHAVSNALKSRTIQEFFEHAKHLTTKALGFPRNKNTDIAYYTSQQIFDLAQQAAQKYLREGLPQYPPPKTVVGLRVVSTIEWVISFIALVQLGYTVMVLSPTLAPEKVRLLMDKADCSIVIDGTSMIGEDIAEEFRKTLKSGMKTLYFSRIEDTHPVLILHSSGSTGLPKLVQKTHATVLDRLRGLLAGLHGTSLVGSKLYNIVGLHAMLFSLIRGNGASVWFNELIPADALQYRDMLVELQPQTMWFTPSNLINAMLTPEGLEVLVKSELVLTTGGVFPTRLGQQLIEAGVNLVNIYGSTELSVDVRLLPSTRKRGDPDWEYMEADISTAPH</sequence>
<dbReference type="GO" id="GO:0031956">
    <property type="term" value="F:medium-chain fatty acid-CoA ligase activity"/>
    <property type="evidence" value="ECO:0007669"/>
    <property type="project" value="TreeGrafter"/>
</dbReference>
<accession>A0A9N9L8V8</accession>
<evidence type="ECO:0000259" key="3">
    <source>
        <dbReference type="Pfam" id="PF00501"/>
    </source>
</evidence>
<keyword evidence="2" id="KW-0812">Transmembrane</keyword>
<dbReference type="PANTHER" id="PTHR43201:SF8">
    <property type="entry name" value="ACYL-COA SYNTHETASE FAMILY MEMBER 3"/>
    <property type="match status" value="1"/>
</dbReference>
<dbReference type="SUPFAM" id="SSF56801">
    <property type="entry name" value="Acetyl-CoA synthetase-like"/>
    <property type="match status" value="1"/>
</dbReference>
<dbReference type="Proteomes" id="UP000696280">
    <property type="component" value="Unassembled WGS sequence"/>
</dbReference>
<feature type="transmembrane region" description="Helical" evidence="2">
    <location>
        <begin position="90"/>
        <end position="112"/>
    </location>
</feature>
<dbReference type="AlphaFoldDB" id="A0A9N9L8V8"/>
<dbReference type="OrthoDB" id="3531122at2759"/>
<dbReference type="GO" id="GO:0006631">
    <property type="term" value="P:fatty acid metabolic process"/>
    <property type="evidence" value="ECO:0007669"/>
    <property type="project" value="TreeGrafter"/>
</dbReference>
<dbReference type="EMBL" id="CAJVRL010000097">
    <property type="protein sequence ID" value="CAG8960198.1"/>
    <property type="molecule type" value="Genomic_DNA"/>
</dbReference>
<evidence type="ECO:0000256" key="1">
    <source>
        <dbReference type="ARBA" id="ARBA00006432"/>
    </source>
</evidence>
<feature type="non-terminal residue" evidence="4">
    <location>
        <position position="1"/>
    </location>
</feature>
<comment type="caution">
    <text evidence="4">The sequence shown here is derived from an EMBL/GenBank/DDBJ whole genome shotgun (WGS) entry which is preliminary data.</text>
</comment>
<organism evidence="4 5">
    <name type="scientific">Hymenoscyphus fraxineus</name>
    <dbReference type="NCBI Taxonomy" id="746836"/>
    <lineage>
        <taxon>Eukaryota</taxon>
        <taxon>Fungi</taxon>
        <taxon>Dikarya</taxon>
        <taxon>Ascomycota</taxon>
        <taxon>Pezizomycotina</taxon>
        <taxon>Leotiomycetes</taxon>
        <taxon>Helotiales</taxon>
        <taxon>Helotiaceae</taxon>
        <taxon>Hymenoscyphus</taxon>
    </lineage>
</organism>
<proteinExistence type="inferred from homology"/>
<gene>
    <name evidence="4" type="ORF">HYFRA_00012716</name>
</gene>
<evidence type="ECO:0000256" key="2">
    <source>
        <dbReference type="SAM" id="Phobius"/>
    </source>
</evidence>
<comment type="similarity">
    <text evidence="1">Belongs to the ATP-dependent AMP-binding enzyme family.</text>
</comment>
<keyword evidence="5" id="KW-1185">Reference proteome</keyword>
<protein>
    <recommendedName>
        <fullName evidence="3">AMP-dependent synthetase/ligase domain-containing protein</fullName>
    </recommendedName>
</protein>
<dbReference type="Gene3D" id="3.40.50.12780">
    <property type="entry name" value="N-terminal domain of ligase-like"/>
    <property type="match status" value="1"/>
</dbReference>
<evidence type="ECO:0000313" key="4">
    <source>
        <dbReference type="EMBL" id="CAG8960198.1"/>
    </source>
</evidence>
<reference evidence="4" key="1">
    <citation type="submission" date="2021-07" db="EMBL/GenBank/DDBJ databases">
        <authorList>
            <person name="Durling M."/>
        </authorList>
    </citation>
    <scope>NUCLEOTIDE SEQUENCE</scope>
</reference>
<keyword evidence="2" id="KW-0472">Membrane</keyword>
<dbReference type="PROSITE" id="PS00455">
    <property type="entry name" value="AMP_BINDING"/>
    <property type="match status" value="1"/>
</dbReference>
<dbReference type="InterPro" id="IPR042099">
    <property type="entry name" value="ANL_N_sf"/>
</dbReference>
<dbReference type="InterPro" id="IPR020845">
    <property type="entry name" value="AMP-binding_CS"/>
</dbReference>
<dbReference type="Pfam" id="PF00501">
    <property type="entry name" value="AMP-binding"/>
    <property type="match status" value="1"/>
</dbReference>
<dbReference type="PANTHER" id="PTHR43201">
    <property type="entry name" value="ACYL-COA SYNTHETASE"/>
    <property type="match status" value="1"/>
</dbReference>
<dbReference type="InterPro" id="IPR000873">
    <property type="entry name" value="AMP-dep_synth/lig_dom"/>
</dbReference>
<evidence type="ECO:0000313" key="5">
    <source>
        <dbReference type="Proteomes" id="UP000696280"/>
    </source>
</evidence>
<name>A0A9N9L8V8_9HELO</name>
<keyword evidence="2" id="KW-1133">Transmembrane helix</keyword>
<feature type="domain" description="AMP-dependent synthetase/ligase" evidence="3">
    <location>
        <begin position="49"/>
        <end position="322"/>
    </location>
</feature>